<feature type="compositionally biased region" description="Polar residues" evidence="2">
    <location>
        <begin position="64"/>
        <end position="73"/>
    </location>
</feature>
<feature type="region of interest" description="Disordered" evidence="2">
    <location>
        <begin position="23"/>
        <end position="79"/>
    </location>
</feature>
<keyword evidence="1" id="KW-0175">Coiled coil</keyword>
<accession>A0ABN0Z9C7</accession>
<feature type="compositionally biased region" description="Polar residues" evidence="2">
    <location>
        <begin position="23"/>
        <end position="35"/>
    </location>
</feature>
<dbReference type="Pfam" id="PF14257">
    <property type="entry name" value="DUF4349"/>
    <property type="match status" value="1"/>
</dbReference>
<keyword evidence="3" id="KW-1133">Transmembrane helix</keyword>
<evidence type="ECO:0000256" key="1">
    <source>
        <dbReference type="SAM" id="Coils"/>
    </source>
</evidence>
<dbReference type="InterPro" id="IPR025645">
    <property type="entry name" value="DUF4349"/>
</dbReference>
<organism evidence="5 6">
    <name type="scientific">Lentibacillus halophilus</name>
    <dbReference type="NCBI Taxonomy" id="295065"/>
    <lineage>
        <taxon>Bacteria</taxon>
        <taxon>Bacillati</taxon>
        <taxon>Bacillota</taxon>
        <taxon>Bacilli</taxon>
        <taxon>Bacillales</taxon>
        <taxon>Bacillaceae</taxon>
        <taxon>Lentibacillus</taxon>
    </lineage>
</organism>
<dbReference type="PROSITE" id="PS51257">
    <property type="entry name" value="PROKAR_LIPOPROTEIN"/>
    <property type="match status" value="1"/>
</dbReference>
<comment type="caution">
    <text evidence="5">The sequence shown here is derived from an EMBL/GenBank/DDBJ whole genome shotgun (WGS) entry which is preliminary data.</text>
</comment>
<keyword evidence="3" id="KW-0812">Transmembrane</keyword>
<sequence>MEKKLVICMVMTISVLIVGCSNQPGESGSTDQADQSTEEAIENNESFTAADDSVTDNERENSGNKDNNASSPSDKAADTDRKVIYKADLHIEVTNYEEMTADIRKQVNDRGGYIVESSMHDNSTDGSVNGQIKARIPQKHFREFVQLVEDGGKKVVNSSISGQDVTEEYVDLESRLESKKVVEKRLLSFMEDAEKTEDLLNVSEDLANVQEEIEQITGRMKYLQNKVDLATVTIQMEETNVTLTSDKDLNTWEKTKQQLMKSVNFLLSAFSGLFVFVVGNLPVLILLGAIGVVVFWIIRKRSRSRREE</sequence>
<keyword evidence="3" id="KW-0472">Membrane</keyword>
<protein>
    <submittedName>
        <fullName evidence="5">DUF4349 domain-containing protein</fullName>
    </submittedName>
</protein>
<reference evidence="5 6" key="1">
    <citation type="journal article" date="2019" name="Int. J. Syst. Evol. Microbiol.">
        <title>The Global Catalogue of Microorganisms (GCM) 10K type strain sequencing project: providing services to taxonomists for standard genome sequencing and annotation.</title>
        <authorList>
            <consortium name="The Broad Institute Genomics Platform"/>
            <consortium name="The Broad Institute Genome Sequencing Center for Infectious Disease"/>
            <person name="Wu L."/>
            <person name="Ma J."/>
        </authorList>
    </citation>
    <scope>NUCLEOTIDE SEQUENCE [LARGE SCALE GENOMIC DNA]</scope>
    <source>
        <strain evidence="5 6">JCM 12149</strain>
    </source>
</reference>
<name>A0ABN0Z9C7_9BACI</name>
<feature type="transmembrane region" description="Helical" evidence="3">
    <location>
        <begin position="265"/>
        <end position="298"/>
    </location>
</feature>
<evidence type="ECO:0000313" key="6">
    <source>
        <dbReference type="Proteomes" id="UP001501459"/>
    </source>
</evidence>
<dbReference type="EMBL" id="BAAADM010000041">
    <property type="protein sequence ID" value="GAA0439964.1"/>
    <property type="molecule type" value="Genomic_DNA"/>
</dbReference>
<evidence type="ECO:0000256" key="3">
    <source>
        <dbReference type="SAM" id="Phobius"/>
    </source>
</evidence>
<evidence type="ECO:0000259" key="4">
    <source>
        <dbReference type="Pfam" id="PF14257"/>
    </source>
</evidence>
<dbReference type="RefSeq" id="WP_343752327.1">
    <property type="nucleotide sequence ID" value="NZ_BAAADM010000041.1"/>
</dbReference>
<keyword evidence="6" id="KW-1185">Reference proteome</keyword>
<evidence type="ECO:0000256" key="2">
    <source>
        <dbReference type="SAM" id="MobiDB-lite"/>
    </source>
</evidence>
<dbReference type="Proteomes" id="UP001501459">
    <property type="component" value="Unassembled WGS sequence"/>
</dbReference>
<proteinExistence type="predicted"/>
<feature type="domain" description="DUF4349" evidence="4">
    <location>
        <begin position="81"/>
        <end position="296"/>
    </location>
</feature>
<feature type="coiled-coil region" evidence="1">
    <location>
        <begin position="199"/>
        <end position="226"/>
    </location>
</feature>
<evidence type="ECO:0000313" key="5">
    <source>
        <dbReference type="EMBL" id="GAA0439964.1"/>
    </source>
</evidence>
<gene>
    <name evidence="5" type="ORF">GCM10008983_16130</name>
</gene>